<evidence type="ECO:0000313" key="5">
    <source>
        <dbReference type="Proteomes" id="UP000219636"/>
    </source>
</evidence>
<keyword evidence="2 4" id="KW-0808">Transferase</keyword>
<evidence type="ECO:0000313" key="4">
    <source>
        <dbReference type="EMBL" id="SOB91153.1"/>
    </source>
</evidence>
<dbReference type="RefSeq" id="WP_161946590.1">
    <property type="nucleotide sequence ID" value="NZ_OBMQ01000001.1"/>
</dbReference>
<organism evidence="4 5">
    <name type="scientific">Ureibacillus xyleni</name>
    <dbReference type="NCBI Taxonomy" id="614648"/>
    <lineage>
        <taxon>Bacteria</taxon>
        <taxon>Bacillati</taxon>
        <taxon>Bacillota</taxon>
        <taxon>Bacilli</taxon>
        <taxon>Bacillales</taxon>
        <taxon>Caryophanaceae</taxon>
        <taxon>Ureibacillus</taxon>
    </lineage>
</organism>
<dbReference type="InterPro" id="IPR050748">
    <property type="entry name" value="Glycosyltrans_8_dom-fam"/>
</dbReference>
<evidence type="ECO:0000256" key="2">
    <source>
        <dbReference type="ARBA" id="ARBA00022679"/>
    </source>
</evidence>
<gene>
    <name evidence="4" type="ORF">SAMN05880501_101270</name>
</gene>
<sequence>MEKIHIVLAPDNNYVVPACAVITSVLENNTSGSSIHFYILDNDISNENKKNLDMAIKKNNLTSLSYLQINSSLIEGKVVNGHISEAAYYRILLPQILFEIKKVIYLDCDVIVKKDIKQLWDINIDDYAIAAVGIKDFSHSSIIGLPSDAPYFNSGVMLMNLKKWREENLLEKVLNFIRNNPDKLLLWDQDALNAVLYNNWLELDIKWNVRTVIFTLDKGMLKLSSGELQDIRHNPYIIHYTTESKPWHFLNNHPLKKEFFEYLDKSGISYIKYPEEKVLKSKIILFGTGRNSENITKLLNEYNFPVFTYLDNNKENHGKLFLNREVLNPEMFEKTNDSYIIIASQYYNEISIQLQNKGLIKNKDYFCSLHDITKISQNSNH</sequence>
<evidence type="ECO:0000256" key="3">
    <source>
        <dbReference type="ARBA" id="ARBA00022723"/>
    </source>
</evidence>
<dbReference type="AlphaFoldDB" id="A0A285RAL4"/>
<dbReference type="SUPFAM" id="SSF53448">
    <property type="entry name" value="Nucleotide-diphospho-sugar transferases"/>
    <property type="match status" value="1"/>
</dbReference>
<dbReference type="InterPro" id="IPR029044">
    <property type="entry name" value="Nucleotide-diphossugar_trans"/>
</dbReference>
<dbReference type="Pfam" id="PF01501">
    <property type="entry name" value="Glyco_transf_8"/>
    <property type="match status" value="1"/>
</dbReference>
<dbReference type="InterPro" id="IPR002495">
    <property type="entry name" value="Glyco_trans_8"/>
</dbReference>
<dbReference type="Gene3D" id="3.90.550.10">
    <property type="entry name" value="Spore Coat Polysaccharide Biosynthesis Protein SpsA, Chain A"/>
    <property type="match status" value="1"/>
</dbReference>
<protein>
    <submittedName>
        <fullName evidence="4">Lipopolysaccharide biosynthesis glycosyltransferase</fullName>
    </submittedName>
</protein>
<dbReference type="PANTHER" id="PTHR13778:SF47">
    <property type="entry name" value="LIPOPOLYSACCHARIDE 1,3-GALACTOSYLTRANSFERASE"/>
    <property type="match status" value="1"/>
</dbReference>
<dbReference type="GO" id="GO:0046872">
    <property type="term" value="F:metal ion binding"/>
    <property type="evidence" value="ECO:0007669"/>
    <property type="project" value="UniProtKB-KW"/>
</dbReference>
<evidence type="ECO:0000256" key="1">
    <source>
        <dbReference type="ARBA" id="ARBA00022676"/>
    </source>
</evidence>
<dbReference type="Proteomes" id="UP000219636">
    <property type="component" value="Unassembled WGS sequence"/>
</dbReference>
<dbReference type="CDD" id="cd04194">
    <property type="entry name" value="GT8_A4GalT_like"/>
    <property type="match status" value="1"/>
</dbReference>
<dbReference type="Gene3D" id="3.40.50.720">
    <property type="entry name" value="NAD(P)-binding Rossmann-like Domain"/>
    <property type="match status" value="1"/>
</dbReference>
<keyword evidence="3" id="KW-0479">Metal-binding</keyword>
<dbReference type="GO" id="GO:0016757">
    <property type="term" value="F:glycosyltransferase activity"/>
    <property type="evidence" value="ECO:0007669"/>
    <property type="project" value="UniProtKB-KW"/>
</dbReference>
<keyword evidence="5" id="KW-1185">Reference proteome</keyword>
<accession>A0A285RAL4</accession>
<keyword evidence="1" id="KW-0328">Glycosyltransferase</keyword>
<proteinExistence type="predicted"/>
<dbReference type="EMBL" id="OBMQ01000001">
    <property type="protein sequence ID" value="SOB91153.1"/>
    <property type="molecule type" value="Genomic_DNA"/>
</dbReference>
<reference evidence="5" key="1">
    <citation type="submission" date="2017-08" db="EMBL/GenBank/DDBJ databases">
        <authorList>
            <person name="Varghese N."/>
            <person name="Submissions S."/>
        </authorList>
    </citation>
    <scope>NUCLEOTIDE SEQUENCE [LARGE SCALE GENOMIC DNA]</scope>
    <source>
        <strain evidence="5">JC22</strain>
    </source>
</reference>
<dbReference type="PANTHER" id="PTHR13778">
    <property type="entry name" value="GLYCOSYLTRANSFERASE 8 DOMAIN-CONTAINING PROTEIN"/>
    <property type="match status" value="1"/>
</dbReference>
<name>A0A285RAL4_9BACL</name>